<evidence type="ECO:0000313" key="8">
    <source>
        <dbReference type="EMBL" id="EPD98584.1"/>
    </source>
</evidence>
<dbReference type="RefSeq" id="WP_016474812.1">
    <property type="nucleotide sequence ID" value="NZ_KE150480.1"/>
</dbReference>
<dbReference type="STRING" id="1203554.HMPREF1476_01623"/>
<dbReference type="InterPro" id="IPR014776">
    <property type="entry name" value="4pyrrole_Mease_sub2"/>
</dbReference>
<dbReference type="eggNOG" id="COG0313">
    <property type="taxonomic scope" value="Bacteria"/>
</dbReference>
<keyword evidence="9" id="KW-1185">Reference proteome</keyword>
<dbReference type="InterPro" id="IPR000878">
    <property type="entry name" value="4pyrrol_Mease"/>
</dbReference>
<accession>S3CDI6</accession>
<evidence type="ECO:0000256" key="4">
    <source>
        <dbReference type="ARBA" id="ARBA00022679"/>
    </source>
</evidence>
<dbReference type="PIRSF" id="PIRSF005917">
    <property type="entry name" value="MTase_YraL"/>
    <property type="match status" value="1"/>
</dbReference>
<dbReference type="Gene3D" id="3.30.950.10">
    <property type="entry name" value="Methyltransferase, Cobalt-precorrin-4 Transmethylase, Domain 2"/>
    <property type="match status" value="1"/>
</dbReference>
<feature type="region of interest" description="Disordered" evidence="6">
    <location>
        <begin position="245"/>
        <end position="291"/>
    </location>
</feature>
<dbReference type="Proteomes" id="UP000014400">
    <property type="component" value="Unassembled WGS sequence"/>
</dbReference>
<keyword evidence="4" id="KW-0808">Transferase</keyword>
<evidence type="ECO:0000256" key="2">
    <source>
        <dbReference type="ARBA" id="ARBA00022552"/>
    </source>
</evidence>
<dbReference type="PATRIC" id="fig|1203554.3.peg.1704"/>
<keyword evidence="1" id="KW-0963">Cytoplasm</keyword>
<dbReference type="InterPro" id="IPR008189">
    <property type="entry name" value="rRNA_ssu_MeTfrase_I"/>
</dbReference>
<dbReference type="SUPFAM" id="SSF53790">
    <property type="entry name" value="Tetrapyrrole methylase"/>
    <property type="match status" value="1"/>
</dbReference>
<comment type="caution">
    <text evidence="8">The sequence shown here is derived from an EMBL/GenBank/DDBJ whole genome shotgun (WGS) entry which is preliminary data.</text>
</comment>
<dbReference type="PANTHER" id="PTHR46111:SF2">
    <property type="entry name" value="SAM-DEPENDENT METHYLTRANSFERASE"/>
    <property type="match status" value="1"/>
</dbReference>
<keyword evidence="5" id="KW-0949">S-adenosyl-L-methionine</keyword>
<evidence type="ECO:0000313" key="9">
    <source>
        <dbReference type="Proteomes" id="UP000014400"/>
    </source>
</evidence>
<dbReference type="GO" id="GO:0006364">
    <property type="term" value="P:rRNA processing"/>
    <property type="evidence" value="ECO:0007669"/>
    <property type="project" value="UniProtKB-KW"/>
</dbReference>
<dbReference type="CDD" id="cd11649">
    <property type="entry name" value="RsmI_like"/>
    <property type="match status" value="1"/>
</dbReference>
<dbReference type="GO" id="GO:0032259">
    <property type="term" value="P:methylation"/>
    <property type="evidence" value="ECO:0007669"/>
    <property type="project" value="UniProtKB-KW"/>
</dbReference>
<dbReference type="HOGENOM" id="CLU_044779_4_1_4"/>
<keyword evidence="3" id="KW-0489">Methyltransferase</keyword>
<feature type="domain" description="Tetrapyrrole methylase" evidence="7">
    <location>
        <begin position="52"/>
        <end position="212"/>
    </location>
</feature>
<keyword evidence="2" id="KW-0698">rRNA processing</keyword>
<sequence>MSGQLYLLPCPISEAPALDALPASTVETARRINHFLVEAARTARATLKAMGHPKPIADLDIVEIGHDPAPELISEWLQPVLDGADAAVLSESGCPGVADPGAQIAARAHELGIRVVPLTGPSSILLTLMASGLDGQRFRFSGYLPKHDAERRAAILAAEKASRASETQLFIETPYRNTALLDALLETLAPDTRLTVAIDVTGQNESIRTLTAAAWKAIPKAMRTLPKLPTVFAFLAKPGKTAPRYAPECAGGKRAHTAPSSKPAVLNNRPKQAYKTHRPEGSPVKTPKGGR</sequence>
<protein>
    <recommendedName>
        <fullName evidence="7">Tetrapyrrole methylase domain-containing protein</fullName>
    </recommendedName>
</protein>
<dbReference type="Pfam" id="PF00590">
    <property type="entry name" value="TP_methylase"/>
    <property type="match status" value="1"/>
</dbReference>
<gene>
    <name evidence="8" type="ORF">HMPREF1476_01623</name>
</gene>
<dbReference type="Gene3D" id="3.40.1010.10">
    <property type="entry name" value="Cobalt-precorrin-4 Transmethylase, Domain 1"/>
    <property type="match status" value="1"/>
</dbReference>
<evidence type="ECO:0000259" key="7">
    <source>
        <dbReference type="Pfam" id="PF00590"/>
    </source>
</evidence>
<dbReference type="InterPro" id="IPR035996">
    <property type="entry name" value="4pyrrol_Methylase_sf"/>
</dbReference>
<dbReference type="AlphaFoldDB" id="S3CDI6"/>
<evidence type="ECO:0000256" key="6">
    <source>
        <dbReference type="SAM" id="MobiDB-lite"/>
    </source>
</evidence>
<organism evidence="8 9">
    <name type="scientific">Sutterella wadsworthensis HGA0223</name>
    <dbReference type="NCBI Taxonomy" id="1203554"/>
    <lineage>
        <taxon>Bacteria</taxon>
        <taxon>Pseudomonadati</taxon>
        <taxon>Pseudomonadota</taxon>
        <taxon>Betaproteobacteria</taxon>
        <taxon>Burkholderiales</taxon>
        <taxon>Sutterellaceae</taxon>
        <taxon>Sutterella</taxon>
    </lineage>
</organism>
<dbReference type="GO" id="GO:0008168">
    <property type="term" value="F:methyltransferase activity"/>
    <property type="evidence" value="ECO:0007669"/>
    <property type="project" value="UniProtKB-KW"/>
</dbReference>
<reference evidence="8 9" key="1">
    <citation type="submission" date="2013-04" db="EMBL/GenBank/DDBJ databases">
        <title>The Genome Sequence of Sutterella wadsworthensis HGA0223.</title>
        <authorList>
            <consortium name="The Broad Institute Genomics Platform"/>
            <person name="Earl A."/>
            <person name="Ward D."/>
            <person name="Feldgarden M."/>
            <person name="Gevers D."/>
            <person name="Schmidt T.M."/>
            <person name="Dover J."/>
            <person name="Dai D."/>
            <person name="Walker B."/>
            <person name="Young S."/>
            <person name="Zeng Q."/>
            <person name="Gargeya S."/>
            <person name="Fitzgerald M."/>
            <person name="Haas B."/>
            <person name="Abouelleil A."/>
            <person name="Allen A.W."/>
            <person name="Alvarado L."/>
            <person name="Arachchi H.M."/>
            <person name="Berlin A.M."/>
            <person name="Chapman S.B."/>
            <person name="Gainer-Dewar J."/>
            <person name="Goldberg J."/>
            <person name="Griggs A."/>
            <person name="Gujja S."/>
            <person name="Hansen M."/>
            <person name="Howarth C."/>
            <person name="Imamovic A."/>
            <person name="Ireland A."/>
            <person name="Larimer J."/>
            <person name="McCowan C."/>
            <person name="Murphy C."/>
            <person name="Pearson M."/>
            <person name="Poon T.W."/>
            <person name="Priest M."/>
            <person name="Roberts A."/>
            <person name="Saif S."/>
            <person name="Shea T."/>
            <person name="Sisk P."/>
            <person name="Sykes S."/>
            <person name="Wortman J."/>
            <person name="Nusbaum C."/>
            <person name="Birren B."/>
        </authorList>
    </citation>
    <scope>NUCLEOTIDE SEQUENCE [LARGE SCALE GENOMIC DNA]</scope>
    <source>
        <strain evidence="8 9">HGA0223</strain>
    </source>
</reference>
<evidence type="ECO:0000256" key="3">
    <source>
        <dbReference type="ARBA" id="ARBA00022603"/>
    </source>
</evidence>
<dbReference type="EMBL" id="ATCF01000022">
    <property type="protein sequence ID" value="EPD98584.1"/>
    <property type="molecule type" value="Genomic_DNA"/>
</dbReference>
<dbReference type="InterPro" id="IPR014777">
    <property type="entry name" value="4pyrrole_Mease_sub1"/>
</dbReference>
<proteinExistence type="predicted"/>
<evidence type="ECO:0000256" key="5">
    <source>
        <dbReference type="ARBA" id="ARBA00022691"/>
    </source>
</evidence>
<dbReference type="PANTHER" id="PTHR46111">
    <property type="entry name" value="RIBOSOMAL RNA SMALL SUBUNIT METHYLTRANSFERASE I"/>
    <property type="match status" value="1"/>
</dbReference>
<name>S3CDI6_9BURK</name>
<evidence type="ECO:0000256" key="1">
    <source>
        <dbReference type="ARBA" id="ARBA00022490"/>
    </source>
</evidence>